<dbReference type="GeneID" id="120254983"/>
<dbReference type="RefSeq" id="XP_039118851.1">
    <property type="nucleotide sequence ID" value="XM_039262917.1"/>
</dbReference>
<reference evidence="2" key="1">
    <citation type="submission" date="2025-08" db="UniProtKB">
        <authorList>
            <consortium name="RefSeq"/>
        </authorList>
    </citation>
    <scope>IDENTIFICATION</scope>
</reference>
<gene>
    <name evidence="2" type="primary">LOC120254983</name>
</gene>
<evidence type="ECO:0000313" key="1">
    <source>
        <dbReference type="Proteomes" id="UP001515500"/>
    </source>
</evidence>
<dbReference type="Gene3D" id="3.10.10.10">
    <property type="entry name" value="HIV Type 1 Reverse Transcriptase, subunit A, domain 1"/>
    <property type="match status" value="1"/>
</dbReference>
<dbReference type="SUPFAM" id="SSF56672">
    <property type="entry name" value="DNA/RNA polymerases"/>
    <property type="match status" value="1"/>
</dbReference>
<proteinExistence type="predicted"/>
<organism evidence="1 2">
    <name type="scientific">Dioscorea cayennensis subsp. rotundata</name>
    <name type="common">White Guinea yam</name>
    <name type="synonym">Dioscorea rotundata</name>
    <dbReference type="NCBI Taxonomy" id="55577"/>
    <lineage>
        <taxon>Eukaryota</taxon>
        <taxon>Viridiplantae</taxon>
        <taxon>Streptophyta</taxon>
        <taxon>Embryophyta</taxon>
        <taxon>Tracheophyta</taxon>
        <taxon>Spermatophyta</taxon>
        <taxon>Magnoliopsida</taxon>
        <taxon>Liliopsida</taxon>
        <taxon>Dioscoreales</taxon>
        <taxon>Dioscoreaceae</taxon>
        <taxon>Dioscorea</taxon>
    </lineage>
</organism>
<dbReference type="AlphaFoldDB" id="A0AB40AV30"/>
<name>A0AB40AV30_DIOCR</name>
<dbReference type="InterPro" id="IPR043502">
    <property type="entry name" value="DNA/RNA_pol_sf"/>
</dbReference>
<sequence>MDACHLLLGRPWQYDRRVFHDGRANSYSFTYEGVKLMLVPRKPMEKPPSTNINLLSYAPFGKELKGAETAFILLGKAVTEGLEDVEIPKVVLPLLEEFQDVFPDDLPEGLPPLRDIQHHVDLQPGSVLPHRPHYRMSPREHEKLRRQVEELLAKGHIRESMSLCVVPALLTPKKDALSACVSIVEPSTKLLSGTGFLSLSWMTCSTRLVVLRCSCDWT</sequence>
<dbReference type="Proteomes" id="UP001515500">
    <property type="component" value="Unplaced"/>
</dbReference>
<accession>A0AB40AV30</accession>
<protein>
    <submittedName>
        <fullName evidence="2">Uncharacterized protein LOC120254983</fullName>
    </submittedName>
</protein>
<dbReference type="PANTHER" id="PTHR35046">
    <property type="entry name" value="ZINC KNUCKLE (CCHC-TYPE) FAMILY PROTEIN"/>
    <property type="match status" value="1"/>
</dbReference>
<dbReference type="PANTHER" id="PTHR35046:SF18">
    <property type="entry name" value="RNA-DIRECTED DNA POLYMERASE"/>
    <property type="match status" value="1"/>
</dbReference>
<evidence type="ECO:0000313" key="2">
    <source>
        <dbReference type="RefSeq" id="XP_039118851.1"/>
    </source>
</evidence>
<keyword evidence="1" id="KW-1185">Reference proteome</keyword>